<dbReference type="RefSeq" id="WP_086161617.1">
    <property type="nucleotide sequence ID" value="NZ_CP021121.1"/>
</dbReference>
<dbReference type="Proteomes" id="UP000194218">
    <property type="component" value="Chromosome"/>
</dbReference>
<accession>A0A1W7D3X7</accession>
<feature type="region of interest" description="Disordered" evidence="1">
    <location>
        <begin position="1"/>
        <end position="26"/>
    </location>
</feature>
<dbReference type="EMBL" id="CP021121">
    <property type="protein sequence ID" value="ARQ71781.1"/>
    <property type="molecule type" value="Genomic_DNA"/>
</dbReference>
<sequence length="130" mass="13384">MRTVKPLKRQEPAARAPEFDDDIDDFPDEEADIADLARVRCPDCAQAIAPAAPGGPLPVHALCPTPWNPFGLTVCAGSGRVVADDGAAVAPAPPACGDGALLAALPEGLDWRLQPFSHAVAVDAGLRQAA</sequence>
<organism evidence="2 3">
    <name type="scientific">Streptomyces marincola</name>
    <dbReference type="NCBI Taxonomy" id="2878388"/>
    <lineage>
        <taxon>Bacteria</taxon>
        <taxon>Bacillati</taxon>
        <taxon>Actinomycetota</taxon>
        <taxon>Actinomycetes</taxon>
        <taxon>Kitasatosporales</taxon>
        <taxon>Streptomycetaceae</taxon>
        <taxon>Streptomyces</taxon>
    </lineage>
</organism>
<reference evidence="2 3" key="1">
    <citation type="submission" date="2017-05" db="EMBL/GenBank/DDBJ databases">
        <title>Complete genome sequence of Streptomyces sp. SCSIO 03032 revealed the diverse biosynthetic pathways for its bioactive secondary metabolites.</title>
        <authorList>
            <person name="Ma L."/>
            <person name="Zhu Y."/>
            <person name="Zhang W."/>
            <person name="Zhang G."/>
            <person name="Tian X."/>
            <person name="Zhang S."/>
            <person name="Zhang C."/>
        </authorList>
    </citation>
    <scope>NUCLEOTIDE SEQUENCE [LARGE SCALE GENOMIC DNA]</scope>
    <source>
        <strain evidence="2 3">SCSIO 03032</strain>
    </source>
</reference>
<protein>
    <submittedName>
        <fullName evidence="2">Uncharacterized protein</fullName>
    </submittedName>
</protein>
<dbReference type="AlphaFoldDB" id="A0A1W7D3X7"/>
<evidence type="ECO:0000313" key="2">
    <source>
        <dbReference type="EMBL" id="ARQ71781.1"/>
    </source>
</evidence>
<dbReference type="KEGG" id="smao:CAG99_25750"/>
<gene>
    <name evidence="2" type="ORF">CAG99_25750</name>
</gene>
<keyword evidence="3" id="KW-1185">Reference proteome</keyword>
<evidence type="ECO:0000256" key="1">
    <source>
        <dbReference type="SAM" id="MobiDB-lite"/>
    </source>
</evidence>
<evidence type="ECO:0000313" key="3">
    <source>
        <dbReference type="Proteomes" id="UP000194218"/>
    </source>
</evidence>
<proteinExistence type="predicted"/>
<name>A0A1W7D3X7_9ACTN</name>